<dbReference type="Gene3D" id="1.20.1510.10">
    <property type="entry name" value="Cation efflux protein transmembrane domain"/>
    <property type="match status" value="1"/>
</dbReference>
<dbReference type="EMBL" id="FUYM01000001">
    <property type="protein sequence ID" value="SKB25498.1"/>
    <property type="molecule type" value="Genomic_DNA"/>
</dbReference>
<dbReference type="Pfam" id="PF16916">
    <property type="entry name" value="ZT_dimer"/>
    <property type="match status" value="1"/>
</dbReference>
<evidence type="ECO:0000256" key="5">
    <source>
        <dbReference type="ARBA" id="ARBA00022692"/>
    </source>
</evidence>
<dbReference type="InterPro" id="IPR050291">
    <property type="entry name" value="CDF_Transporter"/>
</dbReference>
<dbReference type="GO" id="GO:0006882">
    <property type="term" value="P:intracellular zinc ion homeostasis"/>
    <property type="evidence" value="ECO:0007669"/>
    <property type="project" value="TreeGrafter"/>
</dbReference>
<dbReference type="OrthoDB" id="9806522at2"/>
<comment type="similarity">
    <text evidence="2">Belongs to the cation diffusion facilitator (CDF) transporter (TC 2.A.4) family.</text>
</comment>
<evidence type="ECO:0000256" key="7">
    <source>
        <dbReference type="ARBA" id="ARBA00023136"/>
    </source>
</evidence>
<dbReference type="GO" id="GO:0015086">
    <property type="term" value="F:cadmium ion transmembrane transporter activity"/>
    <property type="evidence" value="ECO:0007669"/>
    <property type="project" value="TreeGrafter"/>
</dbReference>
<evidence type="ECO:0000256" key="8">
    <source>
        <dbReference type="SAM" id="Phobius"/>
    </source>
</evidence>
<dbReference type="AlphaFoldDB" id="A0A1T4ZS27"/>
<dbReference type="Pfam" id="PF01545">
    <property type="entry name" value="Cation_efflux"/>
    <property type="match status" value="1"/>
</dbReference>
<dbReference type="SUPFAM" id="SSF161111">
    <property type="entry name" value="Cation efflux protein transmembrane domain-like"/>
    <property type="match status" value="1"/>
</dbReference>
<evidence type="ECO:0000256" key="6">
    <source>
        <dbReference type="ARBA" id="ARBA00022989"/>
    </source>
</evidence>
<keyword evidence="12" id="KW-1185">Reference proteome</keyword>
<gene>
    <name evidence="11" type="ORF">SAMN06295920_101141</name>
</gene>
<sequence length="296" mass="31601">MTMAPTVRAGLASVAVALSLIALKGHASWTTGSAAMLGSLTDSTLDLIASLVTLWGVRLAATPADRHHRFGHGKAEAIAAFFQVVLISISAFWIVVHSAERLIADAVPTKAEAGIAVSLIALVLTLALVAYQRRVIRQTGSLAIGTDKVHYQSDLLLNVAVIAALLAESAAGVRGADAVAGIGIGLWLLHGAYRASRAAIDQLMDREWPEARRRAFVEVASRHPELRGIHNMKTRTAGGDDFVQFHVWVDPAMSLGEAHRVMDEVEAKLRVAFPGVDITIHPEPEGHLDPGEENHP</sequence>
<dbReference type="InterPro" id="IPR002524">
    <property type="entry name" value="Cation_efflux"/>
</dbReference>
<evidence type="ECO:0000256" key="2">
    <source>
        <dbReference type="ARBA" id="ARBA00008114"/>
    </source>
</evidence>
<feature type="transmembrane region" description="Helical" evidence="8">
    <location>
        <begin position="37"/>
        <end position="57"/>
    </location>
</feature>
<dbReference type="PANTHER" id="PTHR43840:SF41">
    <property type="entry name" value="CATION-EFFLUX PUMP FIEF"/>
    <property type="match status" value="1"/>
</dbReference>
<feature type="transmembrane region" description="Helical" evidence="8">
    <location>
        <begin position="78"/>
        <end position="99"/>
    </location>
</feature>
<evidence type="ECO:0000256" key="3">
    <source>
        <dbReference type="ARBA" id="ARBA00022448"/>
    </source>
</evidence>
<proteinExistence type="inferred from homology"/>
<evidence type="ECO:0000313" key="12">
    <source>
        <dbReference type="Proteomes" id="UP000189818"/>
    </source>
</evidence>
<evidence type="ECO:0000256" key="1">
    <source>
        <dbReference type="ARBA" id="ARBA00004141"/>
    </source>
</evidence>
<evidence type="ECO:0000313" key="11">
    <source>
        <dbReference type="EMBL" id="SKB25498.1"/>
    </source>
</evidence>
<keyword evidence="6 8" id="KW-1133">Transmembrane helix</keyword>
<keyword evidence="3" id="KW-0813">Transport</keyword>
<dbReference type="STRING" id="439228.SAMN06295920_101141"/>
<dbReference type="InterPro" id="IPR058533">
    <property type="entry name" value="Cation_efflux_TM"/>
</dbReference>
<dbReference type="InterPro" id="IPR027469">
    <property type="entry name" value="Cation_efflux_TMD_sf"/>
</dbReference>
<feature type="domain" description="Cation efflux protein cytoplasmic" evidence="10">
    <location>
        <begin position="211"/>
        <end position="285"/>
    </location>
</feature>
<dbReference type="GO" id="GO:0005886">
    <property type="term" value="C:plasma membrane"/>
    <property type="evidence" value="ECO:0007669"/>
    <property type="project" value="TreeGrafter"/>
</dbReference>
<organism evidence="11 12">
    <name type="scientific">Rhizorhabdus histidinilytica</name>
    <dbReference type="NCBI Taxonomy" id="439228"/>
    <lineage>
        <taxon>Bacteria</taxon>
        <taxon>Pseudomonadati</taxon>
        <taxon>Pseudomonadota</taxon>
        <taxon>Alphaproteobacteria</taxon>
        <taxon>Sphingomonadales</taxon>
        <taxon>Sphingomonadaceae</taxon>
        <taxon>Rhizorhabdus</taxon>
    </lineage>
</organism>
<dbReference type="Proteomes" id="UP000189818">
    <property type="component" value="Unassembled WGS sequence"/>
</dbReference>
<dbReference type="Gene3D" id="3.30.70.1350">
    <property type="entry name" value="Cation efflux protein, cytoplasmic domain"/>
    <property type="match status" value="1"/>
</dbReference>
<keyword evidence="4" id="KW-1003">Cell membrane</keyword>
<protein>
    <submittedName>
        <fullName evidence="11">Ferrous-iron efflux pump FieF</fullName>
    </submittedName>
</protein>
<dbReference type="RefSeq" id="WP_079646124.1">
    <property type="nucleotide sequence ID" value="NZ_FUYM01000001.1"/>
</dbReference>
<feature type="domain" description="Cation efflux protein transmembrane" evidence="9">
    <location>
        <begin position="11"/>
        <end position="204"/>
    </location>
</feature>
<dbReference type="GO" id="GO:0015093">
    <property type="term" value="F:ferrous iron transmembrane transporter activity"/>
    <property type="evidence" value="ECO:0007669"/>
    <property type="project" value="TreeGrafter"/>
</dbReference>
<dbReference type="SUPFAM" id="SSF160240">
    <property type="entry name" value="Cation efflux protein cytoplasmic domain-like"/>
    <property type="match status" value="1"/>
</dbReference>
<evidence type="ECO:0000256" key="4">
    <source>
        <dbReference type="ARBA" id="ARBA00022475"/>
    </source>
</evidence>
<dbReference type="GO" id="GO:0015341">
    <property type="term" value="F:zinc efflux antiporter activity"/>
    <property type="evidence" value="ECO:0007669"/>
    <property type="project" value="TreeGrafter"/>
</dbReference>
<dbReference type="InterPro" id="IPR027470">
    <property type="entry name" value="Cation_efflux_CTD"/>
</dbReference>
<keyword evidence="7 8" id="KW-0472">Membrane</keyword>
<name>A0A1T4ZS27_9SPHN</name>
<accession>A0A1T4ZS27</accession>
<dbReference type="InterPro" id="IPR036837">
    <property type="entry name" value="Cation_efflux_CTD_sf"/>
</dbReference>
<evidence type="ECO:0000259" key="9">
    <source>
        <dbReference type="Pfam" id="PF01545"/>
    </source>
</evidence>
<keyword evidence="5 8" id="KW-0812">Transmembrane</keyword>
<dbReference type="NCBIfam" id="TIGR01297">
    <property type="entry name" value="CDF"/>
    <property type="match status" value="1"/>
</dbReference>
<reference evidence="12" key="1">
    <citation type="submission" date="2017-02" db="EMBL/GenBank/DDBJ databases">
        <authorList>
            <person name="Varghese N."/>
            <person name="Submissions S."/>
        </authorList>
    </citation>
    <scope>NUCLEOTIDE SEQUENCE [LARGE SCALE GENOMIC DNA]</scope>
    <source>
        <strain evidence="12">UM2</strain>
    </source>
</reference>
<feature type="transmembrane region" description="Helical" evidence="8">
    <location>
        <begin position="111"/>
        <end position="131"/>
    </location>
</feature>
<evidence type="ECO:0000259" key="10">
    <source>
        <dbReference type="Pfam" id="PF16916"/>
    </source>
</evidence>
<comment type="subcellular location">
    <subcellularLocation>
        <location evidence="1">Membrane</location>
        <topology evidence="1">Multi-pass membrane protein</topology>
    </subcellularLocation>
</comment>
<dbReference type="PANTHER" id="PTHR43840">
    <property type="entry name" value="MITOCHONDRIAL METAL TRANSPORTER 1-RELATED"/>
    <property type="match status" value="1"/>
</dbReference>